<gene>
    <name evidence="2" type="ORF">2042</name>
</gene>
<dbReference type="RefSeq" id="WP_046498459.1">
    <property type="nucleotide sequence ID" value="NZ_CGIH01000032.1"/>
</dbReference>
<proteinExistence type="predicted"/>
<name>A0A0E4GEE3_9FIRM</name>
<keyword evidence="1" id="KW-1133">Transmembrane helix</keyword>
<evidence type="ECO:0000313" key="3">
    <source>
        <dbReference type="Proteomes" id="UP000045545"/>
    </source>
</evidence>
<dbReference type="AlphaFoldDB" id="A0A0E4GEE3"/>
<keyword evidence="1" id="KW-0812">Transmembrane</keyword>
<accession>A0A0E4GEE3</accession>
<keyword evidence="3" id="KW-1185">Reference proteome</keyword>
<keyword evidence="1" id="KW-0472">Membrane</keyword>
<protein>
    <submittedName>
        <fullName evidence="2">Uncharacterized</fullName>
    </submittedName>
</protein>
<dbReference type="EMBL" id="CGIH01000032">
    <property type="protein sequence ID" value="CFX85564.1"/>
    <property type="molecule type" value="Genomic_DNA"/>
</dbReference>
<dbReference type="OrthoDB" id="2081516at2"/>
<evidence type="ECO:0000313" key="2">
    <source>
        <dbReference type="EMBL" id="CFX85564.1"/>
    </source>
</evidence>
<reference evidence="2 3" key="1">
    <citation type="submission" date="2015-03" db="EMBL/GenBank/DDBJ databases">
        <authorList>
            <person name="Murphy D."/>
        </authorList>
    </citation>
    <scope>NUCLEOTIDE SEQUENCE [LARGE SCALE GENOMIC DNA]</scope>
    <source>
        <strain evidence="2 3">OL-4</strain>
    </source>
</reference>
<evidence type="ECO:0000256" key="1">
    <source>
        <dbReference type="SAM" id="Phobius"/>
    </source>
</evidence>
<organism evidence="2 3">
    <name type="scientific">Syntrophomonas zehnderi OL-4</name>
    <dbReference type="NCBI Taxonomy" id="690567"/>
    <lineage>
        <taxon>Bacteria</taxon>
        <taxon>Bacillati</taxon>
        <taxon>Bacillota</taxon>
        <taxon>Clostridia</taxon>
        <taxon>Eubacteriales</taxon>
        <taxon>Syntrophomonadaceae</taxon>
        <taxon>Syntrophomonas</taxon>
    </lineage>
</organism>
<sequence length="187" mass="21513">MENTVRTGVPKWIWVVIIALLASMYSYAAFFDPTRPDKIVEDFYQAYFTKDYDTVAHDLSVFWSVRFLPQYAEMSPEELVNNRAKVEKDISQVIAAIEKDNPSPQNFEIEIKKPYTKVGNYSAVVFYEFKEKNVSQGMEAALLIKEKGQFRIFIMSPVDAKSLDQVNASIDIKELDANFKELLETKA</sequence>
<dbReference type="Proteomes" id="UP000045545">
    <property type="component" value="Unassembled WGS sequence"/>
</dbReference>
<feature type="transmembrane region" description="Helical" evidence="1">
    <location>
        <begin position="12"/>
        <end position="31"/>
    </location>
</feature>